<dbReference type="SUPFAM" id="SSF74653">
    <property type="entry name" value="TolA/TonB C-terminal domain"/>
    <property type="match status" value="1"/>
</dbReference>
<dbReference type="GO" id="GO:0030288">
    <property type="term" value="C:outer membrane-bounded periplasmic space"/>
    <property type="evidence" value="ECO:0007669"/>
    <property type="project" value="InterPro"/>
</dbReference>
<name>A0A419WAK9_9BACT</name>
<protein>
    <submittedName>
        <fullName evidence="12">Protein TonB</fullName>
    </submittedName>
</protein>
<dbReference type="InterPro" id="IPR006260">
    <property type="entry name" value="TonB/TolA_C"/>
</dbReference>
<comment type="similarity">
    <text evidence="2">Belongs to the TonB family.</text>
</comment>
<dbReference type="PRINTS" id="PR01374">
    <property type="entry name" value="TONBPROTEIN"/>
</dbReference>
<evidence type="ECO:0000259" key="11">
    <source>
        <dbReference type="PROSITE" id="PS52015"/>
    </source>
</evidence>
<dbReference type="PROSITE" id="PS52015">
    <property type="entry name" value="TONB_CTD"/>
    <property type="match status" value="1"/>
</dbReference>
<dbReference type="AlphaFoldDB" id="A0A419WAK9"/>
<evidence type="ECO:0000313" key="12">
    <source>
        <dbReference type="EMBL" id="RKD92510.1"/>
    </source>
</evidence>
<keyword evidence="6 10" id="KW-0812">Transmembrane</keyword>
<keyword evidence="4" id="KW-1003">Cell membrane</keyword>
<organism evidence="12 13">
    <name type="scientific">Mangrovibacterium diazotrophicum</name>
    <dbReference type="NCBI Taxonomy" id="1261403"/>
    <lineage>
        <taxon>Bacteria</taxon>
        <taxon>Pseudomonadati</taxon>
        <taxon>Bacteroidota</taxon>
        <taxon>Bacteroidia</taxon>
        <taxon>Marinilabiliales</taxon>
        <taxon>Prolixibacteraceae</taxon>
        <taxon>Mangrovibacterium</taxon>
    </lineage>
</organism>
<dbReference type="PANTHER" id="PTHR33446:SF2">
    <property type="entry name" value="PROTEIN TONB"/>
    <property type="match status" value="1"/>
</dbReference>
<dbReference type="Proteomes" id="UP000283387">
    <property type="component" value="Unassembled WGS sequence"/>
</dbReference>
<reference evidence="12 13" key="1">
    <citation type="submission" date="2018-09" db="EMBL/GenBank/DDBJ databases">
        <title>Genomic Encyclopedia of Archaeal and Bacterial Type Strains, Phase II (KMG-II): from individual species to whole genera.</title>
        <authorList>
            <person name="Goeker M."/>
        </authorList>
    </citation>
    <scope>NUCLEOTIDE SEQUENCE [LARGE SCALE GENOMIC DNA]</scope>
    <source>
        <strain evidence="12 13">DSM 27148</strain>
    </source>
</reference>
<evidence type="ECO:0000256" key="4">
    <source>
        <dbReference type="ARBA" id="ARBA00022475"/>
    </source>
</evidence>
<dbReference type="InterPro" id="IPR051045">
    <property type="entry name" value="TonB-dependent_transducer"/>
</dbReference>
<dbReference type="GO" id="GO:0055085">
    <property type="term" value="P:transmembrane transport"/>
    <property type="evidence" value="ECO:0007669"/>
    <property type="project" value="InterPro"/>
</dbReference>
<keyword evidence="3" id="KW-0813">Transport</keyword>
<evidence type="ECO:0000256" key="10">
    <source>
        <dbReference type="SAM" id="Phobius"/>
    </source>
</evidence>
<keyword evidence="8 10" id="KW-1133">Transmembrane helix</keyword>
<evidence type="ECO:0000256" key="1">
    <source>
        <dbReference type="ARBA" id="ARBA00004383"/>
    </source>
</evidence>
<keyword evidence="9 10" id="KW-0472">Membrane</keyword>
<dbReference type="RefSeq" id="WP_120273710.1">
    <property type="nucleotide sequence ID" value="NZ_RAPN01000001.1"/>
</dbReference>
<evidence type="ECO:0000256" key="8">
    <source>
        <dbReference type="ARBA" id="ARBA00022989"/>
    </source>
</evidence>
<proteinExistence type="inferred from homology"/>
<dbReference type="InterPro" id="IPR037682">
    <property type="entry name" value="TonB_C"/>
</dbReference>
<evidence type="ECO:0000256" key="2">
    <source>
        <dbReference type="ARBA" id="ARBA00006555"/>
    </source>
</evidence>
<evidence type="ECO:0000256" key="7">
    <source>
        <dbReference type="ARBA" id="ARBA00022927"/>
    </source>
</evidence>
<dbReference type="GO" id="GO:0031992">
    <property type="term" value="F:energy transducer activity"/>
    <property type="evidence" value="ECO:0007669"/>
    <property type="project" value="InterPro"/>
</dbReference>
<dbReference type="OrthoDB" id="9814002at2"/>
<evidence type="ECO:0000256" key="5">
    <source>
        <dbReference type="ARBA" id="ARBA00022519"/>
    </source>
</evidence>
<comment type="subcellular location">
    <subcellularLocation>
        <location evidence="1">Cell inner membrane</location>
        <topology evidence="1">Single-pass membrane protein</topology>
        <orientation evidence="1">Periplasmic side</orientation>
    </subcellularLocation>
</comment>
<evidence type="ECO:0000256" key="9">
    <source>
        <dbReference type="ARBA" id="ARBA00023136"/>
    </source>
</evidence>
<dbReference type="EMBL" id="RAPN01000001">
    <property type="protein sequence ID" value="RKD92510.1"/>
    <property type="molecule type" value="Genomic_DNA"/>
</dbReference>
<evidence type="ECO:0000256" key="6">
    <source>
        <dbReference type="ARBA" id="ARBA00022692"/>
    </source>
</evidence>
<keyword evidence="7" id="KW-0653">Protein transport</keyword>
<feature type="domain" description="TonB C-terminal" evidence="11">
    <location>
        <begin position="142"/>
        <end position="232"/>
    </location>
</feature>
<accession>A0A419WAK9</accession>
<dbReference type="GO" id="GO:0098797">
    <property type="term" value="C:plasma membrane protein complex"/>
    <property type="evidence" value="ECO:0007669"/>
    <property type="project" value="TreeGrafter"/>
</dbReference>
<sequence>MEVKKYPRVDLDRYHNFFVEIGLVLALGICFIAFEWKTPVKEVETLGGVSVQEIETEIIPITRQEQVRPPEPPPPPKVVEVLNIVANDVEVENELEIESTEADEATVIEVTPIATTMAHEVEKEEKEDPIFYIVEEMPQFPGGDIALRKFIADAIKYPVIAQENGVQGKVYVNFVVGKDGKVTDARVIRSVDPSLDKEALRVVNSLPRWKPGLQRGEPVRVSFSVPISFVLQ</sequence>
<gene>
    <name evidence="12" type="ORF">BC643_2883</name>
</gene>
<dbReference type="NCBIfam" id="TIGR01352">
    <property type="entry name" value="tonB_Cterm"/>
    <property type="match status" value="1"/>
</dbReference>
<dbReference type="PANTHER" id="PTHR33446">
    <property type="entry name" value="PROTEIN TONB-RELATED"/>
    <property type="match status" value="1"/>
</dbReference>
<dbReference type="GO" id="GO:0015891">
    <property type="term" value="P:siderophore transport"/>
    <property type="evidence" value="ECO:0007669"/>
    <property type="project" value="InterPro"/>
</dbReference>
<dbReference type="Pfam" id="PF03544">
    <property type="entry name" value="TonB_C"/>
    <property type="match status" value="1"/>
</dbReference>
<dbReference type="InterPro" id="IPR003538">
    <property type="entry name" value="TonB"/>
</dbReference>
<dbReference type="FunFam" id="3.30.1150.10:FF:000002">
    <property type="entry name" value="Energy transducer TonB"/>
    <property type="match status" value="1"/>
</dbReference>
<evidence type="ECO:0000256" key="3">
    <source>
        <dbReference type="ARBA" id="ARBA00022448"/>
    </source>
</evidence>
<dbReference type="GO" id="GO:0015031">
    <property type="term" value="P:protein transport"/>
    <property type="evidence" value="ECO:0007669"/>
    <property type="project" value="UniProtKB-KW"/>
</dbReference>
<dbReference type="Gene3D" id="3.30.1150.10">
    <property type="match status" value="1"/>
</dbReference>
<keyword evidence="5" id="KW-0997">Cell inner membrane</keyword>
<evidence type="ECO:0000313" key="13">
    <source>
        <dbReference type="Proteomes" id="UP000283387"/>
    </source>
</evidence>
<feature type="transmembrane region" description="Helical" evidence="10">
    <location>
        <begin position="14"/>
        <end position="34"/>
    </location>
</feature>
<comment type="caution">
    <text evidence="12">The sequence shown here is derived from an EMBL/GenBank/DDBJ whole genome shotgun (WGS) entry which is preliminary data.</text>
</comment>
<keyword evidence="13" id="KW-1185">Reference proteome</keyword>